<comment type="caution">
    <text evidence="7">The sequence shown here is derived from an EMBL/GenBank/DDBJ whole genome shotgun (WGS) entry which is preliminary data.</text>
</comment>
<feature type="non-terminal residue" evidence="7">
    <location>
        <position position="1"/>
    </location>
</feature>
<reference evidence="7 8" key="1">
    <citation type="submission" date="2024-05" db="EMBL/GenBank/DDBJ databases">
        <authorList>
            <person name="Wallberg A."/>
        </authorList>
    </citation>
    <scope>NUCLEOTIDE SEQUENCE [LARGE SCALE GENOMIC DNA]</scope>
</reference>
<dbReference type="EMBL" id="CAXKWB010002115">
    <property type="protein sequence ID" value="CAL4066227.1"/>
    <property type="molecule type" value="Genomic_DNA"/>
</dbReference>
<accession>A0AAV2PY73</accession>
<dbReference type="AlphaFoldDB" id="A0AAV2PY73"/>
<dbReference type="GO" id="GO:0022857">
    <property type="term" value="F:transmembrane transporter activity"/>
    <property type="evidence" value="ECO:0007669"/>
    <property type="project" value="InterPro"/>
</dbReference>
<protein>
    <recommendedName>
        <fullName evidence="6">Major facilitator superfamily (MFS) profile domain-containing protein</fullName>
    </recommendedName>
</protein>
<comment type="subcellular location">
    <subcellularLocation>
        <location evidence="1">Membrane</location>
        <topology evidence="1">Multi-pass membrane protein</topology>
    </subcellularLocation>
</comment>
<keyword evidence="3 5" id="KW-1133">Transmembrane helix</keyword>
<evidence type="ECO:0000259" key="6">
    <source>
        <dbReference type="PROSITE" id="PS50850"/>
    </source>
</evidence>
<dbReference type="PROSITE" id="PS50850">
    <property type="entry name" value="MFS"/>
    <property type="match status" value="1"/>
</dbReference>
<evidence type="ECO:0000313" key="7">
    <source>
        <dbReference type="EMBL" id="CAL4066227.1"/>
    </source>
</evidence>
<sequence>GEFDWNEFTQAKIIGSFYWGYIWSQIPGGRVAETLGASEVVGISMLIAAILNLVLPAAADHDYTTLIAVRILLGLAEGATFPALQVLMANWAPPQERSWLLTLVFMGSKFGIIIAYPTAAALIKIWGWKATFYVPSIVTLFWCVLWKSIVSNTPNEFRWITQYEKNYIAASIGDTVR</sequence>
<evidence type="ECO:0000256" key="4">
    <source>
        <dbReference type="ARBA" id="ARBA00023136"/>
    </source>
</evidence>
<keyword evidence="8" id="KW-1185">Reference proteome</keyword>
<proteinExistence type="predicted"/>
<dbReference type="InterPro" id="IPR036259">
    <property type="entry name" value="MFS_trans_sf"/>
</dbReference>
<gene>
    <name evidence="7" type="ORF">MNOR_LOCUS5474</name>
</gene>
<feature type="domain" description="Major facilitator superfamily (MFS) profile" evidence="6">
    <location>
        <begin position="1"/>
        <end position="177"/>
    </location>
</feature>
<feature type="transmembrane region" description="Helical" evidence="5">
    <location>
        <begin position="98"/>
        <end position="123"/>
    </location>
</feature>
<dbReference type="SUPFAM" id="SSF103473">
    <property type="entry name" value="MFS general substrate transporter"/>
    <property type="match status" value="1"/>
</dbReference>
<keyword evidence="2 5" id="KW-0812">Transmembrane</keyword>
<dbReference type="InterPro" id="IPR020846">
    <property type="entry name" value="MFS_dom"/>
</dbReference>
<dbReference type="Proteomes" id="UP001497623">
    <property type="component" value="Unassembled WGS sequence"/>
</dbReference>
<evidence type="ECO:0000256" key="5">
    <source>
        <dbReference type="SAM" id="Phobius"/>
    </source>
</evidence>
<dbReference type="Pfam" id="PF07690">
    <property type="entry name" value="MFS_1"/>
    <property type="match status" value="1"/>
</dbReference>
<dbReference type="InterPro" id="IPR050382">
    <property type="entry name" value="MFS_Na/Anion_cotransporter"/>
</dbReference>
<evidence type="ECO:0000256" key="3">
    <source>
        <dbReference type="ARBA" id="ARBA00022989"/>
    </source>
</evidence>
<dbReference type="Gene3D" id="1.20.1250.20">
    <property type="entry name" value="MFS general substrate transporter like domains"/>
    <property type="match status" value="1"/>
</dbReference>
<organism evidence="7 8">
    <name type="scientific">Meganyctiphanes norvegica</name>
    <name type="common">Northern krill</name>
    <name type="synonym">Thysanopoda norvegica</name>
    <dbReference type="NCBI Taxonomy" id="48144"/>
    <lineage>
        <taxon>Eukaryota</taxon>
        <taxon>Metazoa</taxon>
        <taxon>Ecdysozoa</taxon>
        <taxon>Arthropoda</taxon>
        <taxon>Crustacea</taxon>
        <taxon>Multicrustacea</taxon>
        <taxon>Malacostraca</taxon>
        <taxon>Eumalacostraca</taxon>
        <taxon>Eucarida</taxon>
        <taxon>Euphausiacea</taxon>
        <taxon>Euphausiidae</taxon>
        <taxon>Meganyctiphanes</taxon>
    </lineage>
</organism>
<feature type="transmembrane region" description="Helical" evidence="5">
    <location>
        <begin position="71"/>
        <end position="92"/>
    </location>
</feature>
<keyword evidence="4 5" id="KW-0472">Membrane</keyword>
<feature type="non-terminal residue" evidence="7">
    <location>
        <position position="177"/>
    </location>
</feature>
<evidence type="ECO:0000256" key="1">
    <source>
        <dbReference type="ARBA" id="ARBA00004141"/>
    </source>
</evidence>
<dbReference type="GO" id="GO:0016020">
    <property type="term" value="C:membrane"/>
    <property type="evidence" value="ECO:0007669"/>
    <property type="project" value="UniProtKB-SubCell"/>
</dbReference>
<evidence type="ECO:0000256" key="2">
    <source>
        <dbReference type="ARBA" id="ARBA00022692"/>
    </source>
</evidence>
<dbReference type="GO" id="GO:0006820">
    <property type="term" value="P:monoatomic anion transport"/>
    <property type="evidence" value="ECO:0007669"/>
    <property type="project" value="TreeGrafter"/>
</dbReference>
<dbReference type="FunFam" id="1.20.1250.20:FF:000423">
    <property type="entry name" value="Putative inorganic phosphate cotransporter-like Protein"/>
    <property type="match status" value="1"/>
</dbReference>
<dbReference type="PANTHER" id="PTHR11662">
    <property type="entry name" value="SOLUTE CARRIER FAMILY 17"/>
    <property type="match status" value="1"/>
</dbReference>
<evidence type="ECO:0000313" key="8">
    <source>
        <dbReference type="Proteomes" id="UP001497623"/>
    </source>
</evidence>
<dbReference type="PANTHER" id="PTHR11662:SF399">
    <property type="entry name" value="FI19708P1-RELATED"/>
    <property type="match status" value="1"/>
</dbReference>
<dbReference type="InterPro" id="IPR011701">
    <property type="entry name" value="MFS"/>
</dbReference>
<feature type="transmembrane region" description="Helical" evidence="5">
    <location>
        <begin position="40"/>
        <end position="59"/>
    </location>
</feature>
<name>A0AAV2PY73_MEGNR</name>